<dbReference type="KEGG" id="anp:FK178_06575"/>
<dbReference type="RefSeq" id="WP_146832462.1">
    <property type="nucleotide sequence ID" value="NZ_CP042476.1"/>
</dbReference>
<sequence>MKANFLKLRKNSRYNYTPRYYKGKDSGNLYEFDSKFNKYRNTTNAIDFGSQWADARNSSRNRGNRELNKRVIIIILILVLIVLWILDFDLSIFSN</sequence>
<proteinExistence type="predicted"/>
<evidence type="ECO:0000256" key="1">
    <source>
        <dbReference type="SAM" id="Phobius"/>
    </source>
</evidence>
<gene>
    <name evidence="2" type="ORF">FK178_06575</name>
</gene>
<dbReference type="EMBL" id="CP042476">
    <property type="protein sequence ID" value="QED37404.1"/>
    <property type="molecule type" value="Genomic_DNA"/>
</dbReference>
<keyword evidence="1" id="KW-0472">Membrane</keyword>
<dbReference type="Proteomes" id="UP000321954">
    <property type="component" value="Chromosome"/>
</dbReference>
<name>A0A5B8YHU5_9FLAO</name>
<reference evidence="2 3" key="1">
    <citation type="submission" date="2019-08" db="EMBL/GenBank/DDBJ databases">
        <title>Antarcticibacterium arcticum sp. nov., a bacterium isolated from marine sediment of the Canadian Beaufort Sea.</title>
        <authorList>
            <person name="Lee Y.M."/>
            <person name="Baek K."/>
            <person name="Lee D.-H."/>
            <person name="Shin S.C."/>
            <person name="Jin Y.K."/>
            <person name="Park Y."/>
        </authorList>
    </citation>
    <scope>NUCLEOTIDE SEQUENCE [LARGE SCALE GENOMIC DNA]</scope>
    <source>
        <strain evidence="2 3">PAMC 28998</strain>
    </source>
</reference>
<protein>
    <recommendedName>
        <fullName evidence="4">Riboflavin synthase subunit beta</fullName>
    </recommendedName>
</protein>
<keyword evidence="1" id="KW-1133">Transmembrane helix</keyword>
<evidence type="ECO:0000313" key="2">
    <source>
        <dbReference type="EMBL" id="QED37404.1"/>
    </source>
</evidence>
<dbReference type="AlphaFoldDB" id="A0A5B8YHU5"/>
<dbReference type="OrthoDB" id="1139505at2"/>
<keyword evidence="1" id="KW-0812">Transmembrane</keyword>
<feature type="transmembrane region" description="Helical" evidence="1">
    <location>
        <begin position="67"/>
        <end position="86"/>
    </location>
</feature>
<evidence type="ECO:0000313" key="3">
    <source>
        <dbReference type="Proteomes" id="UP000321954"/>
    </source>
</evidence>
<organism evidence="2 3">
    <name type="scientific">Antarcticibacterium arcticum</name>
    <dbReference type="NCBI Taxonomy" id="2585771"/>
    <lineage>
        <taxon>Bacteria</taxon>
        <taxon>Pseudomonadati</taxon>
        <taxon>Bacteroidota</taxon>
        <taxon>Flavobacteriia</taxon>
        <taxon>Flavobacteriales</taxon>
        <taxon>Flavobacteriaceae</taxon>
        <taxon>Antarcticibacterium</taxon>
    </lineage>
</organism>
<keyword evidence="3" id="KW-1185">Reference proteome</keyword>
<accession>A0A5B8YHU5</accession>
<evidence type="ECO:0008006" key="4">
    <source>
        <dbReference type="Google" id="ProtNLM"/>
    </source>
</evidence>